<dbReference type="InterPro" id="IPR004089">
    <property type="entry name" value="MCPsignal_dom"/>
</dbReference>
<evidence type="ECO:0000256" key="3">
    <source>
        <dbReference type="PROSITE-ProRule" id="PRU00284"/>
    </source>
</evidence>
<evidence type="ECO:0000259" key="4">
    <source>
        <dbReference type="PROSITE" id="PS50111"/>
    </source>
</evidence>
<dbReference type="InterPro" id="IPR025991">
    <property type="entry name" value="Chemoreceptor_zinc-bind_dom"/>
</dbReference>
<dbReference type="SUPFAM" id="SSF58104">
    <property type="entry name" value="Methyl-accepting chemotaxis protein (MCP) signaling domain"/>
    <property type="match status" value="1"/>
</dbReference>
<dbReference type="PRINTS" id="PR00260">
    <property type="entry name" value="CHEMTRNSDUCR"/>
</dbReference>
<dbReference type="SMART" id="SM00283">
    <property type="entry name" value="MA"/>
    <property type="match status" value="1"/>
</dbReference>
<evidence type="ECO:0000256" key="2">
    <source>
        <dbReference type="ARBA" id="ARBA00029447"/>
    </source>
</evidence>
<organism evidence="5 6">
    <name type="scientific">Clostridium subterminale</name>
    <dbReference type="NCBI Taxonomy" id="1550"/>
    <lineage>
        <taxon>Bacteria</taxon>
        <taxon>Bacillati</taxon>
        <taxon>Bacillota</taxon>
        <taxon>Clostridia</taxon>
        <taxon>Eubacteriales</taxon>
        <taxon>Clostridiaceae</taxon>
        <taxon>Clostridium</taxon>
    </lineage>
</organism>
<dbReference type="PANTHER" id="PTHR32089">
    <property type="entry name" value="METHYL-ACCEPTING CHEMOTAXIS PROTEIN MCPB"/>
    <property type="match status" value="1"/>
</dbReference>
<dbReference type="RefSeq" id="WP_343828131.1">
    <property type="nucleotide sequence ID" value="NZ_BAAACI010000011.1"/>
</dbReference>
<keyword evidence="1 3" id="KW-0807">Transducer</keyword>
<dbReference type="PROSITE" id="PS50111">
    <property type="entry name" value="CHEMOTAXIS_TRANSDUC_2"/>
    <property type="match status" value="1"/>
</dbReference>
<dbReference type="Gene3D" id="1.10.287.950">
    <property type="entry name" value="Methyl-accepting chemotaxis protein"/>
    <property type="match status" value="1"/>
</dbReference>
<proteinExistence type="inferred from homology"/>
<dbReference type="InterPro" id="IPR004090">
    <property type="entry name" value="Chemotax_Me-accpt_rcpt"/>
</dbReference>
<evidence type="ECO:0000313" key="6">
    <source>
        <dbReference type="Proteomes" id="UP001501047"/>
    </source>
</evidence>
<accession>A0ABP3WBH7</accession>
<feature type="domain" description="Methyl-accepting transducer" evidence="4">
    <location>
        <begin position="73"/>
        <end position="302"/>
    </location>
</feature>
<evidence type="ECO:0000256" key="1">
    <source>
        <dbReference type="ARBA" id="ARBA00023224"/>
    </source>
</evidence>
<reference evidence="6" key="1">
    <citation type="journal article" date="2019" name="Int. J. Syst. Evol. Microbiol.">
        <title>The Global Catalogue of Microorganisms (GCM) 10K type strain sequencing project: providing services to taxonomists for standard genome sequencing and annotation.</title>
        <authorList>
            <consortium name="The Broad Institute Genomics Platform"/>
            <consortium name="The Broad Institute Genome Sequencing Center for Infectious Disease"/>
            <person name="Wu L."/>
            <person name="Ma J."/>
        </authorList>
    </citation>
    <scope>NUCLEOTIDE SEQUENCE [LARGE SCALE GENOMIC DNA]</scope>
    <source>
        <strain evidence="6">JCM 1417</strain>
    </source>
</reference>
<name>A0ABP3WBH7_CLOSU</name>
<dbReference type="Gene3D" id="1.20.120.30">
    <property type="entry name" value="Aspartate receptor, ligand-binding domain"/>
    <property type="match status" value="1"/>
</dbReference>
<keyword evidence="6" id="KW-1185">Reference proteome</keyword>
<dbReference type="Pfam" id="PF13682">
    <property type="entry name" value="CZB"/>
    <property type="match status" value="1"/>
</dbReference>
<comment type="similarity">
    <text evidence="2">Belongs to the methyl-accepting chemotaxis (MCP) protein family.</text>
</comment>
<comment type="caution">
    <text evidence="5">The sequence shown here is derived from an EMBL/GenBank/DDBJ whole genome shotgun (WGS) entry which is preliminary data.</text>
</comment>
<dbReference type="Pfam" id="PF00015">
    <property type="entry name" value="MCPsignal"/>
    <property type="match status" value="1"/>
</dbReference>
<dbReference type="Proteomes" id="UP001501047">
    <property type="component" value="Unassembled WGS sequence"/>
</dbReference>
<gene>
    <name evidence="5" type="ORF">GCM10008908_38120</name>
</gene>
<protein>
    <submittedName>
        <fullName evidence="5">Methyl-accepting chemotaxis protein</fullName>
    </submittedName>
</protein>
<evidence type="ECO:0000313" key="5">
    <source>
        <dbReference type="EMBL" id="GAA0779452.1"/>
    </source>
</evidence>
<sequence>MFSNNSTIDQVINNISLLEKPKSNLKISSNNLEKLKSIYSRLNNGKSSFEEISELVLNSVIQMSSLDLLLKDKEEKINIVSKEIINLMDRITQTTNITSHTSEEVTAAHSDMTLAINTLSMNSSMLLEATKKNEDELAEIKEFSDEAISHSNSMKADMGNLIHVIENIQSVISAINDISEQTNLLALNASIEAARAGESGRGFAVVADEIRKLADETKTLTSSMDEFVAAIETASNKSNISVDNTVEFLNKINENLDSVVDSSKENRDKINNITEAISTVATNSEEINASMDEVSTSIKNLEGDIDDLKESGDILGDVSDSLSKVIIPVSAIESDLDRAAKIIGTLVNDRYYMIDNKVFIDTINKAIVAHENWLCNLKHMVEAGIITPLQVDERKCGFGHFYYSMKPKNKEIFSIWNRLEEKHRKFHELGQVGIDAINRDNNREAEETYKKAETLSKELINDFKMIITITERINKENKSIYEN</sequence>
<dbReference type="PANTHER" id="PTHR32089:SF112">
    <property type="entry name" value="LYSOZYME-LIKE PROTEIN-RELATED"/>
    <property type="match status" value="1"/>
</dbReference>
<dbReference type="EMBL" id="BAAACI010000011">
    <property type="protein sequence ID" value="GAA0779452.1"/>
    <property type="molecule type" value="Genomic_DNA"/>
</dbReference>